<evidence type="ECO:0000259" key="1">
    <source>
        <dbReference type="Pfam" id="PF06114"/>
    </source>
</evidence>
<name>A0A177E4L3_9BACT</name>
<feature type="domain" description="IrrE N-terminal-like" evidence="1">
    <location>
        <begin position="95"/>
        <end position="189"/>
    </location>
</feature>
<dbReference type="OrthoDB" id="9794834at2"/>
<accession>A0A177E4L3</accession>
<dbReference type="EMBL" id="LSFI01000106">
    <property type="protein sequence ID" value="OAG26666.1"/>
    <property type="molecule type" value="Genomic_DNA"/>
</dbReference>
<dbReference type="Pfam" id="PF06114">
    <property type="entry name" value="Peptidase_M78"/>
    <property type="match status" value="1"/>
</dbReference>
<dbReference type="RefSeq" id="WP_068544065.1">
    <property type="nucleotide sequence ID" value="NZ_LSFI01000106.1"/>
</dbReference>
<reference evidence="2 3" key="1">
    <citation type="submission" date="2016-02" db="EMBL/GenBank/DDBJ databases">
        <title>Draft genome sequence of Thermodesulfatator sp. S606.</title>
        <authorList>
            <person name="Lai Q."/>
            <person name="Cao J."/>
            <person name="Dupont S."/>
            <person name="Shao Z."/>
            <person name="Jebbar M."/>
            <person name="Alain K."/>
        </authorList>
    </citation>
    <scope>NUCLEOTIDE SEQUENCE [LARGE SCALE GENOMIC DNA]</scope>
    <source>
        <strain evidence="2 3">S606</strain>
    </source>
</reference>
<dbReference type="Proteomes" id="UP000076964">
    <property type="component" value="Unassembled WGS sequence"/>
</dbReference>
<sequence>MAKTFRVRPLSRAQIRRLVLEILADIQPGALQKPQPSDVERLFDVYIPRNFRIQTGYVGYDEIPAEAVGVTKAIERKSYVARELLEAEKWHEQRFFRSTVAHESGHCCLRHPFQIEHFVSVLGRKESLLFRVEETRLRPFENPEWQAWAFAQEFLMPFPTLTILLQQEVNVYELADIYEVNPAFVRSRLRSLKKF</sequence>
<evidence type="ECO:0000313" key="2">
    <source>
        <dbReference type="EMBL" id="OAG26666.1"/>
    </source>
</evidence>
<proteinExistence type="predicted"/>
<comment type="caution">
    <text evidence="2">The sequence shown here is derived from an EMBL/GenBank/DDBJ whole genome shotgun (WGS) entry which is preliminary data.</text>
</comment>
<dbReference type="InterPro" id="IPR010359">
    <property type="entry name" value="IrrE_HExxH"/>
</dbReference>
<organism evidence="2 3">
    <name type="scientific">Thermodesulfatator autotrophicus</name>
    <dbReference type="NCBI Taxonomy" id="1795632"/>
    <lineage>
        <taxon>Bacteria</taxon>
        <taxon>Pseudomonadati</taxon>
        <taxon>Thermodesulfobacteriota</taxon>
        <taxon>Thermodesulfobacteria</taxon>
        <taxon>Thermodesulfobacteriales</taxon>
        <taxon>Thermodesulfatatoraceae</taxon>
        <taxon>Thermodesulfatator</taxon>
    </lineage>
</organism>
<protein>
    <recommendedName>
        <fullName evidence="1">IrrE N-terminal-like domain-containing protein</fullName>
    </recommendedName>
</protein>
<keyword evidence="3" id="KW-1185">Reference proteome</keyword>
<gene>
    <name evidence="2" type="ORF">TH606_11145</name>
</gene>
<evidence type="ECO:0000313" key="3">
    <source>
        <dbReference type="Proteomes" id="UP000076964"/>
    </source>
</evidence>
<dbReference type="AlphaFoldDB" id="A0A177E4L3"/>